<reference evidence="10 11" key="1">
    <citation type="submission" date="2019-06" db="EMBL/GenBank/DDBJ databases">
        <title>Draft genome sequence of the filamentous fungus Phialemoniopsis curvata isolated from diesel fuel.</title>
        <authorList>
            <person name="Varaljay V.A."/>
            <person name="Lyon W.J."/>
            <person name="Crouch A.L."/>
            <person name="Drake C.E."/>
            <person name="Hollomon J.M."/>
            <person name="Nadeau L.J."/>
            <person name="Nunn H.S."/>
            <person name="Stevenson B.S."/>
            <person name="Bojanowski C.L."/>
            <person name="Crookes-Goodson W.J."/>
        </authorList>
    </citation>
    <scope>NUCLEOTIDE SEQUENCE [LARGE SCALE GENOMIC DNA]</scope>
    <source>
        <strain evidence="10 11">D216</strain>
    </source>
</reference>
<dbReference type="InParanoid" id="A0A507AXF0"/>
<dbReference type="EC" id="1.17.4.1" evidence="3"/>
<keyword evidence="9" id="KW-0812">Transmembrane</keyword>
<dbReference type="InterPro" id="IPR000358">
    <property type="entry name" value="RNR_small_fam"/>
</dbReference>
<keyword evidence="4" id="KW-0479">Metal-binding</keyword>
<dbReference type="InterPro" id="IPR030475">
    <property type="entry name" value="RNR_small_AS"/>
</dbReference>
<dbReference type="InterPro" id="IPR033909">
    <property type="entry name" value="RNR_small"/>
</dbReference>
<gene>
    <name evidence="10" type="ORF">E0L32_009549</name>
</gene>
<dbReference type="FunCoup" id="A0A507AXF0">
    <property type="interactions" value="1292"/>
</dbReference>
<keyword evidence="7" id="KW-0215">Deoxyribonucleotide synthesis</keyword>
<evidence type="ECO:0000256" key="4">
    <source>
        <dbReference type="ARBA" id="ARBA00022723"/>
    </source>
</evidence>
<keyword evidence="5" id="KW-0560">Oxidoreductase</keyword>
<keyword evidence="6" id="KW-0408">Iron</keyword>
<dbReference type="Gene3D" id="1.10.620.20">
    <property type="entry name" value="Ribonucleotide Reductase, subunit A"/>
    <property type="match status" value="1"/>
</dbReference>
<keyword evidence="9" id="KW-0472">Membrane</keyword>
<organism evidence="10 11">
    <name type="scientific">Thyridium curvatum</name>
    <dbReference type="NCBI Taxonomy" id="1093900"/>
    <lineage>
        <taxon>Eukaryota</taxon>
        <taxon>Fungi</taxon>
        <taxon>Dikarya</taxon>
        <taxon>Ascomycota</taxon>
        <taxon>Pezizomycotina</taxon>
        <taxon>Sordariomycetes</taxon>
        <taxon>Sordariomycetidae</taxon>
        <taxon>Thyridiales</taxon>
        <taxon>Thyridiaceae</taxon>
        <taxon>Thyridium</taxon>
    </lineage>
</organism>
<dbReference type="GO" id="GO:0046872">
    <property type="term" value="F:metal ion binding"/>
    <property type="evidence" value="ECO:0007669"/>
    <property type="project" value="UniProtKB-KW"/>
</dbReference>
<evidence type="ECO:0000313" key="11">
    <source>
        <dbReference type="Proteomes" id="UP000319257"/>
    </source>
</evidence>
<evidence type="ECO:0000256" key="8">
    <source>
        <dbReference type="SAM" id="MobiDB-lite"/>
    </source>
</evidence>
<dbReference type="PROSITE" id="PS00368">
    <property type="entry name" value="RIBORED_SMALL"/>
    <property type="match status" value="1"/>
</dbReference>
<proteinExistence type="inferred from homology"/>
<evidence type="ECO:0000313" key="10">
    <source>
        <dbReference type="EMBL" id="TPX08970.1"/>
    </source>
</evidence>
<accession>A0A507AXF0</accession>
<dbReference type="RefSeq" id="XP_030990681.1">
    <property type="nucleotide sequence ID" value="XM_031144526.1"/>
</dbReference>
<dbReference type="CDD" id="cd01049">
    <property type="entry name" value="RNRR2"/>
    <property type="match status" value="1"/>
</dbReference>
<comment type="cofactor">
    <cofactor evidence="1">
        <name>Fe cation</name>
        <dbReference type="ChEBI" id="CHEBI:24875"/>
    </cofactor>
</comment>
<dbReference type="GO" id="GO:0004748">
    <property type="term" value="F:ribonucleoside-diphosphate reductase activity, thioredoxin disulfide as acceptor"/>
    <property type="evidence" value="ECO:0007669"/>
    <property type="project" value="UniProtKB-EC"/>
</dbReference>
<dbReference type="OrthoDB" id="10248373at2759"/>
<evidence type="ECO:0000256" key="6">
    <source>
        <dbReference type="ARBA" id="ARBA00023004"/>
    </source>
</evidence>
<dbReference type="GO" id="GO:0009263">
    <property type="term" value="P:deoxyribonucleotide biosynthetic process"/>
    <property type="evidence" value="ECO:0007669"/>
    <property type="project" value="UniProtKB-KW"/>
</dbReference>
<evidence type="ECO:0000256" key="2">
    <source>
        <dbReference type="ARBA" id="ARBA00009303"/>
    </source>
</evidence>
<keyword evidence="9" id="KW-1133">Transmembrane helix</keyword>
<dbReference type="PANTHER" id="PTHR23409">
    <property type="entry name" value="RIBONUCLEOSIDE-DIPHOSPHATE REDUCTASE SMALL CHAIN"/>
    <property type="match status" value="1"/>
</dbReference>
<feature type="transmembrane region" description="Helical" evidence="9">
    <location>
        <begin position="237"/>
        <end position="258"/>
    </location>
</feature>
<keyword evidence="11" id="KW-1185">Reference proteome</keyword>
<dbReference type="STRING" id="1093900.A0A507AXF0"/>
<feature type="region of interest" description="Disordered" evidence="8">
    <location>
        <begin position="389"/>
        <end position="415"/>
    </location>
</feature>
<evidence type="ECO:0000256" key="1">
    <source>
        <dbReference type="ARBA" id="ARBA00001962"/>
    </source>
</evidence>
<comment type="similarity">
    <text evidence="2">Belongs to the ribonucleoside diphosphate reductase small chain family.</text>
</comment>
<evidence type="ECO:0000256" key="5">
    <source>
        <dbReference type="ARBA" id="ARBA00023002"/>
    </source>
</evidence>
<evidence type="ECO:0000256" key="3">
    <source>
        <dbReference type="ARBA" id="ARBA00012274"/>
    </source>
</evidence>
<dbReference type="InterPro" id="IPR012348">
    <property type="entry name" value="RNR-like"/>
</dbReference>
<comment type="caution">
    <text evidence="10">The sequence shown here is derived from an EMBL/GenBank/DDBJ whole genome shotgun (WGS) entry which is preliminary data.</text>
</comment>
<dbReference type="Proteomes" id="UP000319257">
    <property type="component" value="Unassembled WGS sequence"/>
</dbReference>
<protein>
    <recommendedName>
        <fullName evidence="3">ribonucleoside-diphosphate reductase</fullName>
        <ecNumber evidence="3">1.17.4.1</ecNumber>
    </recommendedName>
</protein>
<evidence type="ECO:0000256" key="9">
    <source>
        <dbReference type="SAM" id="Phobius"/>
    </source>
</evidence>
<dbReference type="GeneID" id="41976996"/>
<dbReference type="FunFam" id="1.10.620.20:FF:000004">
    <property type="entry name" value="Ribonucleoside-diphosphate reductase subunit M2 B"/>
    <property type="match status" value="1"/>
</dbReference>
<dbReference type="InterPro" id="IPR009078">
    <property type="entry name" value="Ferritin-like_SF"/>
</dbReference>
<dbReference type="SUPFAM" id="SSF47240">
    <property type="entry name" value="Ferritin-like"/>
    <property type="match status" value="1"/>
</dbReference>
<name>A0A507AXF0_9PEZI</name>
<dbReference type="EMBL" id="SKBQ01000070">
    <property type="protein sequence ID" value="TPX08970.1"/>
    <property type="molecule type" value="Genomic_DNA"/>
</dbReference>
<sequence length="415" mass="46955">MAAEITPSKQAASAIESFKIESPVKKLDFNPADKENKPLDATVDTLAAEMDAKQADKPVSDIKKTEEAAVAPVIKPEEADEPLLQENPQRFVLFPIKYHEIWQMYKKAEASFWTAEEIDLSKDLHDWNNRLTADEQYFVSHILAFFAASDGIVNENLVERFSGEVQIPEARCFYGFQIMMENIHSETYSLLIDTYIKEPAQRTYLFNAIDTIPCIRKKADWALKWIADHKSTFAQRLIAFAAVEGIFFSGAFASIFWLKKRGLMPGLTFSNELISRDEGLHTDFACLLFSHLKHRPSKQLVQEIIVDAVTIEQEFLTEALPCALLGMNSNLMKQYIEFVADRLLVALGNEKVYKATNPFDFMENISLGGKTNFFEKRVGEYQKAGVMNSTKKATDEAAGETKNENGGDFSFDDDF</sequence>
<dbReference type="Pfam" id="PF00268">
    <property type="entry name" value="Ribonuc_red_sm"/>
    <property type="match status" value="1"/>
</dbReference>
<dbReference type="PANTHER" id="PTHR23409:SF18">
    <property type="entry name" value="RIBONUCLEOSIDE-DIPHOSPHATE REDUCTASE SUBUNIT M2"/>
    <property type="match status" value="1"/>
</dbReference>
<feature type="compositionally biased region" description="Basic and acidic residues" evidence="8">
    <location>
        <begin position="392"/>
        <end position="405"/>
    </location>
</feature>
<dbReference type="AlphaFoldDB" id="A0A507AXF0"/>
<evidence type="ECO:0000256" key="7">
    <source>
        <dbReference type="ARBA" id="ARBA00023116"/>
    </source>
</evidence>